<dbReference type="Pfam" id="PF00271">
    <property type="entry name" value="Helicase_C"/>
    <property type="match status" value="1"/>
</dbReference>
<feature type="compositionally biased region" description="Low complexity" evidence="4">
    <location>
        <begin position="156"/>
        <end position="182"/>
    </location>
</feature>
<dbReference type="GO" id="GO:0016787">
    <property type="term" value="F:hydrolase activity"/>
    <property type="evidence" value="ECO:0007669"/>
    <property type="project" value="UniProtKB-KW"/>
</dbReference>
<keyword evidence="1" id="KW-0547">Nucleotide-binding</keyword>
<evidence type="ECO:0000256" key="3">
    <source>
        <dbReference type="ARBA" id="ARBA00022840"/>
    </source>
</evidence>
<evidence type="ECO:0000313" key="6">
    <source>
        <dbReference type="EMBL" id="RGP62485.1"/>
    </source>
</evidence>
<dbReference type="InterPro" id="IPR049730">
    <property type="entry name" value="SNF2/RAD54-like_C"/>
</dbReference>
<dbReference type="InterPro" id="IPR001650">
    <property type="entry name" value="Helicase_C-like"/>
</dbReference>
<gene>
    <name evidence="6" type="ORF">FLONG3_10214</name>
</gene>
<comment type="caution">
    <text evidence="6">The sequence shown here is derived from an EMBL/GenBank/DDBJ whole genome shotgun (WGS) entry which is preliminary data.</text>
</comment>
<dbReference type="InterPro" id="IPR027417">
    <property type="entry name" value="P-loop_NTPase"/>
</dbReference>
<evidence type="ECO:0000259" key="5">
    <source>
        <dbReference type="PROSITE" id="PS51194"/>
    </source>
</evidence>
<dbReference type="InterPro" id="IPR050628">
    <property type="entry name" value="SNF2_RAD54_helicase_TF"/>
</dbReference>
<reference evidence="6 7" key="1">
    <citation type="journal article" date="2018" name="PLoS Pathog.">
        <title>Evolution of structural diversity of trichothecenes, a family of toxins produced by plant pathogenic and entomopathogenic fungi.</title>
        <authorList>
            <person name="Proctor R.H."/>
            <person name="McCormick S.P."/>
            <person name="Kim H.S."/>
            <person name="Cardoza R.E."/>
            <person name="Stanley A.M."/>
            <person name="Lindo L."/>
            <person name="Kelly A."/>
            <person name="Brown D.W."/>
            <person name="Lee T."/>
            <person name="Vaughan M.M."/>
            <person name="Alexander N.J."/>
            <person name="Busman M."/>
            <person name="Gutierrez S."/>
        </authorList>
    </citation>
    <scope>NUCLEOTIDE SEQUENCE [LARGE SCALE GENOMIC DNA]</scope>
    <source>
        <strain evidence="6 7">NRRL 20695</strain>
    </source>
</reference>
<dbReference type="GO" id="GO:0005524">
    <property type="term" value="F:ATP binding"/>
    <property type="evidence" value="ECO:0007669"/>
    <property type="project" value="UniProtKB-KW"/>
</dbReference>
<organism evidence="6 7">
    <name type="scientific">Fusarium longipes</name>
    <dbReference type="NCBI Taxonomy" id="694270"/>
    <lineage>
        <taxon>Eukaryota</taxon>
        <taxon>Fungi</taxon>
        <taxon>Dikarya</taxon>
        <taxon>Ascomycota</taxon>
        <taxon>Pezizomycotina</taxon>
        <taxon>Sordariomycetes</taxon>
        <taxon>Hypocreomycetidae</taxon>
        <taxon>Hypocreales</taxon>
        <taxon>Nectriaceae</taxon>
        <taxon>Fusarium</taxon>
    </lineage>
</organism>
<keyword evidence="7" id="KW-1185">Reference proteome</keyword>
<proteinExistence type="predicted"/>
<evidence type="ECO:0000256" key="2">
    <source>
        <dbReference type="ARBA" id="ARBA00022801"/>
    </source>
</evidence>
<dbReference type="CDD" id="cd18793">
    <property type="entry name" value="SF2_C_SNF"/>
    <property type="match status" value="1"/>
</dbReference>
<dbReference type="STRING" id="694270.A0A395RQU5"/>
<feature type="region of interest" description="Disordered" evidence="4">
    <location>
        <begin position="155"/>
        <end position="201"/>
    </location>
</feature>
<name>A0A395RQU5_9HYPO</name>
<dbReference type="SMART" id="SM00490">
    <property type="entry name" value="HELICc"/>
    <property type="match status" value="1"/>
</dbReference>
<dbReference type="AlphaFoldDB" id="A0A395RQU5"/>
<feature type="compositionally biased region" description="Basic and acidic residues" evidence="4">
    <location>
        <begin position="288"/>
        <end position="299"/>
    </location>
</feature>
<dbReference type="EMBL" id="PXOG01000288">
    <property type="protein sequence ID" value="RGP62485.1"/>
    <property type="molecule type" value="Genomic_DNA"/>
</dbReference>
<dbReference type="Gene3D" id="3.40.50.300">
    <property type="entry name" value="P-loop containing nucleotide triphosphate hydrolases"/>
    <property type="match status" value="1"/>
</dbReference>
<dbReference type="SUPFAM" id="SSF52540">
    <property type="entry name" value="P-loop containing nucleoside triphosphate hydrolases"/>
    <property type="match status" value="1"/>
</dbReference>
<feature type="region of interest" description="Disordered" evidence="4">
    <location>
        <begin position="268"/>
        <end position="315"/>
    </location>
</feature>
<dbReference type="Proteomes" id="UP000266234">
    <property type="component" value="Unassembled WGS sequence"/>
</dbReference>
<keyword evidence="3" id="KW-0067">ATP-binding</keyword>
<sequence length="524" mass="57327">MTVVNKRKSGGIGSFDIQSNVITLLAASPRPTVTTSRSGGRKLSTDISTGINKIKQDLSAKIEKRGTNPFNEISALTAALKKMEEDFPLQISTVTAKINNLGEDHLKEISDLATELGQVKKDLLEANHNTNMGKTETRLLEEAVTPAKTAESLAATTFSSPTTTPPSSQLPGTASSSPTAPDSSKKREAEAESSPSPVPKKLKTIYEQEKLFRSFHELLPTKAQVLVLRFMASSGSSDGHSCGALFTCKPTDDDLEATEPVMYDDTGFRYNQNKENPDFDPNNPDYDAGTKKPLTETRRATSRVAGHKPKQSSADSNKIWKKTLHDMPMDELGSPKVKKIADLIIRIRSRYLDKKIIAASASVRFLDILGQYLARQLPDLETASFDGRIASVDERMGVANRFNSQDSGVGLLLLSAACGGTGLNLHGGSHVIMAVYFWAPGLQKQVIGRAARLPQKRQVYIYHIRMKTAVDGLIGTLVEKKKDVEFPLESTFRCEDNAPYVQGRLPNRAELQQEMADYDRAGKA</sequence>
<dbReference type="PANTHER" id="PTHR45626">
    <property type="entry name" value="TRANSCRIPTION TERMINATION FACTOR 2-RELATED"/>
    <property type="match status" value="1"/>
</dbReference>
<dbReference type="PROSITE" id="PS51194">
    <property type="entry name" value="HELICASE_CTER"/>
    <property type="match status" value="1"/>
</dbReference>
<dbReference type="GO" id="GO:0005634">
    <property type="term" value="C:nucleus"/>
    <property type="evidence" value="ECO:0007669"/>
    <property type="project" value="TreeGrafter"/>
</dbReference>
<protein>
    <submittedName>
        <fullName evidence="6">DNA repair rad5</fullName>
    </submittedName>
</protein>
<accession>A0A395RQU5</accession>
<evidence type="ECO:0000256" key="4">
    <source>
        <dbReference type="SAM" id="MobiDB-lite"/>
    </source>
</evidence>
<keyword evidence="2" id="KW-0378">Hydrolase</keyword>
<dbReference type="OrthoDB" id="5105430at2759"/>
<feature type="domain" description="Helicase C-terminal" evidence="5">
    <location>
        <begin position="339"/>
        <end position="492"/>
    </location>
</feature>
<evidence type="ECO:0000313" key="7">
    <source>
        <dbReference type="Proteomes" id="UP000266234"/>
    </source>
</evidence>
<dbReference type="GO" id="GO:0008094">
    <property type="term" value="F:ATP-dependent activity, acting on DNA"/>
    <property type="evidence" value="ECO:0007669"/>
    <property type="project" value="TreeGrafter"/>
</dbReference>
<evidence type="ECO:0000256" key="1">
    <source>
        <dbReference type="ARBA" id="ARBA00022741"/>
    </source>
</evidence>
<dbReference type="GO" id="GO:0006281">
    <property type="term" value="P:DNA repair"/>
    <property type="evidence" value="ECO:0007669"/>
    <property type="project" value="TreeGrafter"/>
</dbReference>